<keyword evidence="4" id="KW-1185">Reference proteome</keyword>
<gene>
    <name evidence="3" type="ORF">C1H87_14280</name>
</gene>
<dbReference type="Pfam" id="PF20041">
    <property type="entry name" value="DUF6443"/>
    <property type="match status" value="1"/>
</dbReference>
<sequence>MFNNCKCHLEPFVLGIIIFLCFVSALNAQYTINGLTNVDQYQTENYYISGPSYSDIYWNIDHGGTITGPSTGANTSVQWTGTSTGKLLATVIDTNSNAHVLELSVTITGADPPPSAPGTPTVSGVCEPVLTRAGSPPSGVTWYWQGKNANGTSTAKNSSTPFLVDEGSGVYYIRAINSNGVWSNNSGSVEVYADVSKPLWYTDVDNDGLGDPASPPISSCTQPTGRVSNNFDQCPTQSGTLLNNGCAGSGDLGSTDKNYVHTVTPLIAVSNVSQITNNDDKIESVTYFDGLGRTIQNVGIRAGGQRQDIKTPSVYDEFGKQTKTYLPHATVTSSVTTYTNNTTIINDLNTYYVSKYSNQLNGSNPNPYAEKRFDNSPLNRALETGTPGEDWLINPNSDNDHTTKYDYNTNSTDEVYNIDYPGTGQPLSISNYYTEGVLLKNTFKNENWVTTDGKVNTKDVFTDNSGKKIAEYSYIKESVTLKTLKTHYVYDNSGNLIYVLTPKIFSIISGSTISVTNLNNLAFQYKYDIYNRQIEQKVPGKKQWEYMVYDQLDRPILTQDKNLKDDGKWLFTKYDAFGRAVYSGLYTSSLTRDQLQTAVDTYIIGNTTNLSNIESRALSATNIGGININYSNNAYPTTNLEVLTVNYFDDYTFTDSDKPATPASILGQVVTTKTKGLLASSWAKTLGASSWAKNYMYYDDKGRVINIYEKNYLGGYTLNKSKLDFSGKIKASLTEHKRTSADTPLIIKDYFTYDHVERPLSHTQSLGGDNNTVVEDMIVLDDLSSLPNATIDHVAFESITIKPGFIALPGFSASIEVFDRELISYNTYDELGQLINKKVGGEAEQVIANSTGLQTMDYNYDVRGSLKGVNDVDNIVNDLFAYELNYESGEGTNFNAPQYNGNISQMVWKSGHNNTKKSYFYDYDDLNRFKKGRYGEGAGLTTNWQKFEVNVNGYDHNGNITGLTRRGSSSGTTIDNLAYHYDTGSGNQLMRITDTSTSEGFKNGTNGGDDYAYDDNGNLTKDLNKGISLIEYNHLDLVTKVTFTNTSKIEFVYDAFGVKLKMTYTPNGGSATTTDYIGGFQYTGGTLQFFPTPEGYIENDNGNYTHVYSLKDHLGNNRITFKDTNNDGIVTSGEILSSTDYYPMGLTHYGEYVQNSNYNYKYQNKEQLLANGYNMYDFGSRMYDASVGRWFNTDPQNQFGSPYLAMGNNWVVSVDPNGEFAQFIIAGAFLGIMKGIHSNQVNGKDPYSNIGGIAGSAGKGALNGLLFGMNGVIADAIEFGTMGKASVDIPVFKNFSLSLSPAFAFGSSQNSIGLNLTANYEIGDFTLSASATGSFTNKAVGTGKSGFGGVFSGGGSYDDGNTGFSLYSTYYTNVGGVGKQRVGGLGFRSGDFRFRYENDGFPFGGTLGDGNDSYRSAAAGIGVGNYSVGFNLFTGSRSKSSYEGDKDEKKRARAIDRYGDTGFYGERYPNGFVNETGTAYRLGALYFGFKNYRIGIDSDRYVRHPIQNRFAHGINSQPGFRSYSDAIYLYSQYKTSNPFSLW</sequence>
<evidence type="ECO:0000259" key="2">
    <source>
        <dbReference type="Pfam" id="PF20041"/>
    </source>
</evidence>
<proteinExistence type="predicted"/>
<feature type="domain" description="Bacterial toxin 23" evidence="1">
    <location>
        <begin position="1311"/>
        <end position="1512"/>
    </location>
</feature>
<dbReference type="Proteomes" id="UP000235826">
    <property type="component" value="Chromosome"/>
</dbReference>
<feature type="domain" description="DUF6443" evidence="2">
    <location>
        <begin position="262"/>
        <end position="403"/>
    </location>
</feature>
<dbReference type="Pfam" id="PF15528">
    <property type="entry name" value="Ntox23"/>
    <property type="match status" value="1"/>
</dbReference>
<protein>
    <submittedName>
        <fullName evidence="3">Uncharacterized protein</fullName>
    </submittedName>
</protein>
<accession>A0A2K9PSL6</accession>
<dbReference type="OrthoDB" id="2972467at2"/>
<dbReference type="InterPro" id="IPR029115">
    <property type="entry name" value="Ntox23"/>
</dbReference>
<dbReference type="KEGG" id="fek:C1H87_14280"/>
<dbReference type="Gene3D" id="2.180.10.10">
    <property type="entry name" value="RHS repeat-associated core"/>
    <property type="match status" value="2"/>
</dbReference>
<name>A0A2K9PSL6_9FLAO</name>
<reference evidence="3 4" key="1">
    <citation type="submission" date="2018-01" db="EMBL/GenBank/DDBJ databases">
        <title>Complete genome sequence of Flavivirga eckloniae ECD14 isolated from seaweed Ecklonia cava.</title>
        <authorList>
            <person name="Lee J.H."/>
            <person name="Baik K.S."/>
            <person name="Seong C.N."/>
        </authorList>
    </citation>
    <scope>NUCLEOTIDE SEQUENCE [LARGE SCALE GENOMIC DNA]</scope>
    <source>
        <strain evidence="3 4">ECD14</strain>
    </source>
</reference>
<organism evidence="3 4">
    <name type="scientific">Flavivirga eckloniae</name>
    <dbReference type="NCBI Taxonomy" id="1803846"/>
    <lineage>
        <taxon>Bacteria</taxon>
        <taxon>Pseudomonadati</taxon>
        <taxon>Bacteroidota</taxon>
        <taxon>Flavobacteriia</taxon>
        <taxon>Flavobacteriales</taxon>
        <taxon>Flavobacteriaceae</taxon>
        <taxon>Flavivirga</taxon>
    </lineage>
</organism>
<evidence type="ECO:0000313" key="3">
    <source>
        <dbReference type="EMBL" id="AUP79808.1"/>
    </source>
</evidence>
<dbReference type="RefSeq" id="WP_102756461.1">
    <property type="nucleotide sequence ID" value="NZ_CP025791.1"/>
</dbReference>
<dbReference type="InterPro" id="IPR045619">
    <property type="entry name" value="DUF6443"/>
</dbReference>
<evidence type="ECO:0000259" key="1">
    <source>
        <dbReference type="Pfam" id="PF15528"/>
    </source>
</evidence>
<evidence type="ECO:0000313" key="4">
    <source>
        <dbReference type="Proteomes" id="UP000235826"/>
    </source>
</evidence>
<dbReference type="EMBL" id="CP025791">
    <property type="protein sequence ID" value="AUP79808.1"/>
    <property type="molecule type" value="Genomic_DNA"/>
</dbReference>